<feature type="transmembrane region" description="Helical" evidence="5">
    <location>
        <begin position="1305"/>
        <end position="1331"/>
    </location>
</feature>
<evidence type="ECO:0000313" key="8">
    <source>
        <dbReference type="Proteomes" id="UP000828390"/>
    </source>
</evidence>
<dbReference type="PANTHER" id="PTHR46513">
    <property type="entry name" value="VITELLOGENIN RECEPTOR-LIKE PROTEIN-RELATED-RELATED"/>
    <property type="match status" value="1"/>
</dbReference>
<comment type="caution">
    <text evidence="7">The sequence shown here is derived from an EMBL/GenBank/DDBJ whole genome shotgun (WGS) entry which is preliminary data.</text>
</comment>
<dbReference type="Gene3D" id="2.20.28.230">
    <property type="match status" value="1"/>
</dbReference>
<keyword evidence="2" id="KW-0768">Sushi</keyword>
<dbReference type="PANTHER" id="PTHR46513:SF13">
    <property type="entry name" value="EGF-LIKE DOMAIN-CONTAINING PROTEIN"/>
    <property type="match status" value="1"/>
</dbReference>
<feature type="region of interest" description="Disordered" evidence="4">
    <location>
        <begin position="399"/>
        <end position="425"/>
    </location>
</feature>
<dbReference type="SMART" id="SM00135">
    <property type="entry name" value="LY"/>
    <property type="match status" value="8"/>
</dbReference>
<dbReference type="EMBL" id="JAIWYP010000009">
    <property type="protein sequence ID" value="KAH3775984.1"/>
    <property type="molecule type" value="Genomic_DNA"/>
</dbReference>
<dbReference type="SMART" id="SM00032">
    <property type="entry name" value="CCP"/>
    <property type="match status" value="4"/>
</dbReference>
<dbReference type="Proteomes" id="UP000828390">
    <property type="component" value="Unassembled WGS sequence"/>
</dbReference>
<dbReference type="GO" id="GO:0017147">
    <property type="term" value="F:Wnt-protein binding"/>
    <property type="evidence" value="ECO:0007669"/>
    <property type="project" value="TreeGrafter"/>
</dbReference>
<dbReference type="SMART" id="SM00181">
    <property type="entry name" value="EGF"/>
    <property type="match status" value="3"/>
</dbReference>
<dbReference type="InterPro" id="IPR035976">
    <property type="entry name" value="Sushi/SCR/CCP_sf"/>
</dbReference>
<accession>A0A9D4IK56</accession>
<dbReference type="GO" id="GO:0005886">
    <property type="term" value="C:plasma membrane"/>
    <property type="evidence" value="ECO:0007669"/>
    <property type="project" value="TreeGrafter"/>
</dbReference>
<gene>
    <name evidence="7" type="ORF">DPMN_177395</name>
</gene>
<organism evidence="7 8">
    <name type="scientific">Dreissena polymorpha</name>
    <name type="common">Zebra mussel</name>
    <name type="synonym">Mytilus polymorpha</name>
    <dbReference type="NCBI Taxonomy" id="45954"/>
    <lineage>
        <taxon>Eukaryota</taxon>
        <taxon>Metazoa</taxon>
        <taxon>Spiralia</taxon>
        <taxon>Lophotrochozoa</taxon>
        <taxon>Mollusca</taxon>
        <taxon>Bivalvia</taxon>
        <taxon>Autobranchia</taxon>
        <taxon>Heteroconchia</taxon>
        <taxon>Euheterodonta</taxon>
        <taxon>Imparidentia</taxon>
        <taxon>Neoheterodontei</taxon>
        <taxon>Myida</taxon>
        <taxon>Dreissenoidea</taxon>
        <taxon>Dreissenidae</taxon>
        <taxon>Dreissena</taxon>
    </lineage>
</organism>
<dbReference type="Pfam" id="PF00058">
    <property type="entry name" value="Ldl_recept_b"/>
    <property type="match status" value="2"/>
</dbReference>
<dbReference type="Gene3D" id="2.10.70.10">
    <property type="entry name" value="Complement Module, domain 1"/>
    <property type="match status" value="1"/>
</dbReference>
<dbReference type="InterPro" id="IPR050778">
    <property type="entry name" value="Cueball_EGF_LRP_Nidogen"/>
</dbReference>
<proteinExistence type="predicted"/>
<feature type="repeat" description="LDL-receptor class B" evidence="3">
    <location>
        <begin position="176"/>
        <end position="219"/>
    </location>
</feature>
<reference evidence="7" key="1">
    <citation type="journal article" date="2019" name="bioRxiv">
        <title>The Genome of the Zebra Mussel, Dreissena polymorpha: A Resource for Invasive Species Research.</title>
        <authorList>
            <person name="McCartney M.A."/>
            <person name="Auch B."/>
            <person name="Kono T."/>
            <person name="Mallez S."/>
            <person name="Zhang Y."/>
            <person name="Obille A."/>
            <person name="Becker A."/>
            <person name="Abrahante J.E."/>
            <person name="Garbe J."/>
            <person name="Badalamenti J.P."/>
            <person name="Herman A."/>
            <person name="Mangelson H."/>
            <person name="Liachko I."/>
            <person name="Sullivan S."/>
            <person name="Sone E.D."/>
            <person name="Koren S."/>
            <person name="Silverstein K.A.T."/>
            <person name="Beckman K.B."/>
            <person name="Gohl D.M."/>
        </authorList>
    </citation>
    <scope>NUCLEOTIDE SEQUENCE</scope>
    <source>
        <strain evidence="7">Duluth1</strain>
        <tissue evidence="7">Whole animal</tissue>
    </source>
</reference>
<dbReference type="InterPro" id="IPR000436">
    <property type="entry name" value="Sushi_SCR_CCP_dom"/>
</dbReference>
<keyword evidence="1 2" id="KW-1015">Disulfide bond</keyword>
<dbReference type="InterPro" id="IPR000033">
    <property type="entry name" value="LDLR_classB_rpt"/>
</dbReference>
<dbReference type="SUPFAM" id="SSF57535">
    <property type="entry name" value="Complement control module/SCR domain"/>
    <property type="match status" value="2"/>
</dbReference>
<sequence>MSQGQGQTQSPSTTTKKPDVPELGLILTSYEDLGTDFAHLRHLPMIPGYQNWSGIIPGIAFENPYVKLFSVDVDYRKKLIYIYDEHYRSLLYGVNYNAALDLTKMTFDYLHIGVSRGQVQIAVDWRSHTVYWTDSVFKWIVAAAGLPDKINNDLYKIIVDTNLDAPDGIAVDPVEGLLFWSDVGRGPKIERSDLTGNGRRTIVTSGLVSPMTLETDRRQKRLFWIDAFREEILSVTYDGDDKQILKRIPNALLWDLAIFRDIVVVTDIRNSETMFFNATIGSAHGKKESMALSIFPEDIYAVAAYFEEEQPLANRDHCAILDCDHLCLTNRVSAVCVCSEGFQLNNVNNKCEEVAGMYHKAVVMASTTHICLTDLRITAYPVYQVDCVYTVIESPPQSVRRRRRQATGTTAPTTVTTTTKSSTSSSTFVPTRLTLVPSPTTPAPTAAPGDLISFIEVNAIERVIYFADVSNRIWARPVDLPITDKSRDLLVAARGPITGLAFDWLDRNLYWCERGGDVHLVSVRERGVRLVGNTGDSPANLVIFPHDRSLVWSTSDAIKSMPMDGSSTPKVLVPNAKSPKYISVDTDSKVVYWLTSDNLLMAVPVGGGTPQTLLTLNNGTYVISAYKDYIKWLYDNPDVNSVNYGSYNAQVRTPMRGQFEIDAIDMKVLDATLQKKETSPCAHLNGGCEQICVTHHTDSDTFTKRCECTHGYTLAADQSSCTSDIAMKDNFLLVSDRTLFEIQQIELNTQKIHTLPREDSFDPRGIFFDAKTSKVYWSEDDNSIVFESNLNGTEQRAFADIGFGTPARFARDETTGIMYYTASDWAHIGMITKSGEVFELDEAFFFEAMESIAVHPQKGWMYFTVDDSRFFGDSYVARADMDGKNKRELITKANGSYVIAPDGLCIDYIHQRFFWSDRQSNIIQECNLEATKCTTIVNKTGEHAEIRDLATDGTLLYYTDSLRDHVVTINLDTLAEGTLYGEGLGRLESLSLYRNDNPNTQPVATKCAARGGLGDCSDICVPVSRDAGRVCMCERGVNLKGDGRTCANAFQCAEFIKQENGVTVTFEYDKCLRHLGETCKIVCPVNFEPVNANLEHQTCGRDGWSGETEILCIEKKCPAVVPNAILNNCDRKPGNKCQYACVAGFQATYETAICMNNGEWNVDPKYFCQRRTCSSTIDFGTIDSNCNRSSGSECAFQCASPYQPVDKLRGRLKCGSDGKWEFLPACELARCPLSFVAGDAVLDTSCTSTTVGGACPFTCPSGQRHLVDKVVCRSDQNWYPENPCEEMTASVASASTGSGGGISKVGAGVGFAVLAVIVVALIVLLVVFLVIRRRRGDSPYTTASYHNGRGKDGVAIENPGYMQTLGETPTTGRRTAENPYSSVDVAQMQPVTFDPLPSNPGNLGADDDGFFNPLYRNQASLAEVAHVDITHEVTADDKKLTNDSWLKEQSRKK</sequence>
<dbReference type="PROSITE" id="PS50923">
    <property type="entry name" value="SUSHI"/>
    <property type="match status" value="1"/>
</dbReference>
<protein>
    <recommendedName>
        <fullName evidence="6">Sushi domain-containing protein</fullName>
    </recommendedName>
</protein>
<comment type="caution">
    <text evidence="2">Lacks conserved residue(s) required for the propagation of feature annotation.</text>
</comment>
<feature type="domain" description="Sushi" evidence="6">
    <location>
        <begin position="1115"/>
        <end position="1170"/>
    </location>
</feature>
<reference evidence="7" key="2">
    <citation type="submission" date="2020-11" db="EMBL/GenBank/DDBJ databases">
        <authorList>
            <person name="McCartney M.A."/>
            <person name="Auch B."/>
            <person name="Kono T."/>
            <person name="Mallez S."/>
            <person name="Becker A."/>
            <person name="Gohl D.M."/>
            <person name="Silverstein K.A.T."/>
            <person name="Koren S."/>
            <person name="Bechman K.B."/>
            <person name="Herman A."/>
            <person name="Abrahante J.E."/>
            <person name="Garbe J."/>
        </authorList>
    </citation>
    <scope>NUCLEOTIDE SEQUENCE</scope>
    <source>
        <strain evidence="7">Duluth1</strain>
        <tissue evidence="7">Whole animal</tissue>
    </source>
</reference>
<dbReference type="Gene3D" id="2.120.10.30">
    <property type="entry name" value="TolB, C-terminal domain"/>
    <property type="match status" value="3"/>
</dbReference>
<feature type="compositionally biased region" description="Polar residues" evidence="4">
    <location>
        <begin position="1365"/>
        <end position="1377"/>
    </location>
</feature>
<dbReference type="InterPro" id="IPR011042">
    <property type="entry name" value="6-blade_b-propeller_TolB-like"/>
</dbReference>
<feature type="region of interest" description="Disordered" evidence="4">
    <location>
        <begin position="1340"/>
        <end position="1377"/>
    </location>
</feature>
<evidence type="ECO:0000256" key="3">
    <source>
        <dbReference type="PROSITE-ProRule" id="PRU00461"/>
    </source>
</evidence>
<evidence type="ECO:0000256" key="1">
    <source>
        <dbReference type="ARBA" id="ARBA00023157"/>
    </source>
</evidence>
<dbReference type="GO" id="GO:0042813">
    <property type="term" value="F:Wnt receptor activity"/>
    <property type="evidence" value="ECO:0007669"/>
    <property type="project" value="TreeGrafter"/>
</dbReference>
<feature type="compositionally biased region" description="Low complexity" evidence="4">
    <location>
        <begin position="406"/>
        <end position="425"/>
    </location>
</feature>
<evidence type="ECO:0000259" key="6">
    <source>
        <dbReference type="PROSITE" id="PS50923"/>
    </source>
</evidence>
<evidence type="ECO:0000256" key="4">
    <source>
        <dbReference type="SAM" id="MobiDB-lite"/>
    </source>
</evidence>
<dbReference type="GO" id="GO:0060070">
    <property type="term" value="P:canonical Wnt signaling pathway"/>
    <property type="evidence" value="ECO:0007669"/>
    <property type="project" value="TreeGrafter"/>
</dbReference>
<keyword evidence="5" id="KW-0812">Transmembrane</keyword>
<dbReference type="InterPro" id="IPR000742">
    <property type="entry name" value="EGF"/>
</dbReference>
<dbReference type="PROSITE" id="PS51120">
    <property type="entry name" value="LDLRB"/>
    <property type="match status" value="1"/>
</dbReference>
<dbReference type="SUPFAM" id="SSF63825">
    <property type="entry name" value="YWTD domain"/>
    <property type="match status" value="3"/>
</dbReference>
<evidence type="ECO:0000256" key="5">
    <source>
        <dbReference type="SAM" id="Phobius"/>
    </source>
</evidence>
<keyword evidence="5" id="KW-1133">Transmembrane helix</keyword>
<keyword evidence="8" id="KW-1185">Reference proteome</keyword>
<evidence type="ECO:0000313" key="7">
    <source>
        <dbReference type="EMBL" id="KAH3775984.1"/>
    </source>
</evidence>
<evidence type="ECO:0000256" key="2">
    <source>
        <dbReference type="PROSITE-ProRule" id="PRU00302"/>
    </source>
</evidence>
<name>A0A9D4IK56_DREPO</name>
<feature type="disulfide bond" evidence="2">
    <location>
        <begin position="1141"/>
        <end position="1168"/>
    </location>
</feature>
<keyword evidence="5" id="KW-0472">Membrane</keyword>